<keyword evidence="5" id="KW-0249">Electron transport</keyword>
<evidence type="ECO:0000256" key="7">
    <source>
        <dbReference type="ARBA" id="ARBA00023014"/>
    </source>
</evidence>
<dbReference type="eggNOG" id="COG0437">
    <property type="taxonomic scope" value="Bacteria"/>
</dbReference>
<evidence type="ECO:0000313" key="11">
    <source>
        <dbReference type="Proteomes" id="UP000002026"/>
    </source>
</evidence>
<dbReference type="PANTHER" id="PTHR43177">
    <property type="entry name" value="PROTEIN NRFC"/>
    <property type="match status" value="1"/>
</dbReference>
<evidence type="ECO:0000256" key="6">
    <source>
        <dbReference type="ARBA" id="ARBA00023004"/>
    </source>
</evidence>
<dbReference type="InterPro" id="IPR017900">
    <property type="entry name" value="4Fe4S_Fe_S_CS"/>
</dbReference>
<feature type="domain" description="4Fe-4S ferredoxin-type" evidence="9">
    <location>
        <begin position="86"/>
        <end position="116"/>
    </location>
</feature>
<feature type="domain" description="4Fe-4S ferredoxin-type" evidence="9">
    <location>
        <begin position="42"/>
        <end position="72"/>
    </location>
</feature>
<dbReference type="GO" id="GO:0051539">
    <property type="term" value="F:4 iron, 4 sulfur cluster binding"/>
    <property type="evidence" value="ECO:0007669"/>
    <property type="project" value="UniProtKB-KW"/>
</dbReference>
<name>C7N272_SLAHD</name>
<evidence type="ECO:0000256" key="2">
    <source>
        <dbReference type="ARBA" id="ARBA00022485"/>
    </source>
</evidence>
<evidence type="ECO:0000256" key="4">
    <source>
        <dbReference type="ARBA" id="ARBA00022737"/>
    </source>
</evidence>
<proteinExistence type="predicted"/>
<reference evidence="10 11" key="1">
    <citation type="journal article" date="2009" name="Stand. Genomic Sci.">
        <title>Complete genome sequence of Slackia heliotrinireducens type strain (RHS 1).</title>
        <authorList>
            <person name="Pukall R."/>
            <person name="Lapidus A."/>
            <person name="Nolan M."/>
            <person name="Copeland A."/>
            <person name="Glavina Del Rio T."/>
            <person name="Lucas S."/>
            <person name="Chen F."/>
            <person name="Tice H."/>
            <person name="Cheng J.F."/>
            <person name="Chertkov O."/>
            <person name="Bruce D."/>
            <person name="Goodwin L."/>
            <person name="Kuske C."/>
            <person name="Brettin T."/>
            <person name="Detter J.C."/>
            <person name="Han C."/>
            <person name="Pitluck S."/>
            <person name="Pati A."/>
            <person name="Mavrommatis K."/>
            <person name="Ivanova N."/>
            <person name="Ovchinnikova G."/>
            <person name="Chen A."/>
            <person name="Palaniappan K."/>
            <person name="Schneider S."/>
            <person name="Rohde M."/>
            <person name="Chain P."/>
            <person name="D'haeseleer P."/>
            <person name="Goker M."/>
            <person name="Bristow J."/>
            <person name="Eisen J.A."/>
            <person name="Markowitz V."/>
            <person name="Kyrpides N.C."/>
            <person name="Klenk H.P."/>
            <person name="Hugenholtz P."/>
        </authorList>
    </citation>
    <scope>NUCLEOTIDE SEQUENCE [LARGE SCALE GENOMIC DNA]</scope>
    <source>
        <strain evidence="11">ATCC 29202 / DSM 20476 / NCTC 11029 / RHS 1</strain>
    </source>
</reference>
<dbReference type="Gene3D" id="3.30.70.20">
    <property type="match status" value="2"/>
</dbReference>
<feature type="signal peptide" evidence="8">
    <location>
        <begin position="1"/>
        <end position="20"/>
    </location>
</feature>
<dbReference type="GO" id="GO:0046872">
    <property type="term" value="F:metal ion binding"/>
    <property type="evidence" value="ECO:0007669"/>
    <property type="project" value="UniProtKB-KW"/>
</dbReference>
<feature type="chain" id="PRO_5039689376" evidence="8">
    <location>
        <begin position="21"/>
        <end position="212"/>
    </location>
</feature>
<dbReference type="AlphaFoldDB" id="C7N272"/>
<feature type="domain" description="4Fe-4S ferredoxin-type" evidence="9">
    <location>
        <begin position="117"/>
        <end position="146"/>
    </location>
</feature>
<keyword evidence="3" id="KW-0479">Metal-binding</keyword>
<accession>C7N272</accession>
<dbReference type="HOGENOM" id="CLU_043374_2_1_11"/>
<dbReference type="InterPro" id="IPR050954">
    <property type="entry name" value="ET_IronSulfur_Cluster-Binding"/>
</dbReference>
<dbReference type="Pfam" id="PF13247">
    <property type="entry name" value="Fer4_11"/>
    <property type="match status" value="1"/>
</dbReference>
<keyword evidence="7" id="KW-0411">Iron-sulfur</keyword>
<keyword evidence="6" id="KW-0408">Iron</keyword>
<evidence type="ECO:0000313" key="10">
    <source>
        <dbReference type="EMBL" id="ACV21378.1"/>
    </source>
</evidence>
<dbReference type="SUPFAM" id="SSF54862">
    <property type="entry name" value="4Fe-4S ferredoxins"/>
    <property type="match status" value="1"/>
</dbReference>
<keyword evidence="8" id="KW-0732">Signal</keyword>
<keyword evidence="1" id="KW-0813">Transport</keyword>
<evidence type="ECO:0000259" key="9">
    <source>
        <dbReference type="PROSITE" id="PS51379"/>
    </source>
</evidence>
<evidence type="ECO:0000256" key="1">
    <source>
        <dbReference type="ARBA" id="ARBA00022448"/>
    </source>
</evidence>
<evidence type="ECO:0000256" key="8">
    <source>
        <dbReference type="SAM" id="SignalP"/>
    </source>
</evidence>
<dbReference type="PROSITE" id="PS00198">
    <property type="entry name" value="4FE4S_FER_1"/>
    <property type="match status" value="1"/>
</dbReference>
<organism evidence="10 11">
    <name type="scientific">Slackia heliotrinireducens (strain ATCC 29202 / DSM 20476 / NCTC 11029 / RHS 1)</name>
    <name type="common">Peptococcus heliotrinreducens</name>
    <dbReference type="NCBI Taxonomy" id="471855"/>
    <lineage>
        <taxon>Bacteria</taxon>
        <taxon>Bacillati</taxon>
        <taxon>Actinomycetota</taxon>
        <taxon>Coriobacteriia</taxon>
        <taxon>Eggerthellales</taxon>
        <taxon>Eggerthellaceae</taxon>
        <taxon>Slackia</taxon>
    </lineage>
</organism>
<evidence type="ECO:0000256" key="3">
    <source>
        <dbReference type="ARBA" id="ARBA00022723"/>
    </source>
</evidence>
<dbReference type="InterPro" id="IPR017896">
    <property type="entry name" value="4Fe4S_Fe-S-bd"/>
</dbReference>
<keyword evidence="11" id="KW-1185">Reference proteome</keyword>
<gene>
    <name evidence="10" type="ordered locus">Shel_03100</name>
</gene>
<dbReference type="PROSITE" id="PS51379">
    <property type="entry name" value="4FE4S_FER_2"/>
    <property type="match status" value="3"/>
</dbReference>
<keyword evidence="2" id="KW-0004">4Fe-4S</keyword>
<dbReference type="CDD" id="cd16371">
    <property type="entry name" value="DMSOR_beta_like"/>
    <property type="match status" value="1"/>
</dbReference>
<keyword evidence="4" id="KW-0677">Repeat</keyword>
<sequence length="212" mass="23027">MARRTLVKGVIAIGSCLIFAGVTQAMPARAEEAASGLVDVQYGFMVNRRKCVGCKNCVAACRKYNKLSDDTPDRRRITERFDSHGKKYRVSTSCMHCDDPNCMRVCPAGAISKVDAGIVQVDKDLCIGCKYCFQACPYEVPRYNSDSMDKCDCCLGAGVKPGDQPYCVSACKFGALSYGPIDDLVAEAESLNHEVVRVGDACEPNCYITGEV</sequence>
<dbReference type="KEGG" id="shi:Shel_03100"/>
<evidence type="ECO:0000256" key="5">
    <source>
        <dbReference type="ARBA" id="ARBA00022982"/>
    </source>
</evidence>
<dbReference type="PANTHER" id="PTHR43177:SF5">
    <property type="entry name" value="ANAEROBIC DIMETHYL SULFOXIDE REDUCTASE CHAIN B-RELATED"/>
    <property type="match status" value="1"/>
</dbReference>
<dbReference type="STRING" id="471855.Shel_03100"/>
<dbReference type="Proteomes" id="UP000002026">
    <property type="component" value="Chromosome"/>
</dbReference>
<protein>
    <submittedName>
        <fullName evidence="10">Fe-S-cluster-containing hydrogenase subunit</fullName>
    </submittedName>
</protein>
<dbReference type="EMBL" id="CP001684">
    <property type="protein sequence ID" value="ACV21378.1"/>
    <property type="molecule type" value="Genomic_DNA"/>
</dbReference>